<dbReference type="GO" id="GO:0000976">
    <property type="term" value="F:transcription cis-regulatory region binding"/>
    <property type="evidence" value="ECO:0007669"/>
    <property type="project" value="TreeGrafter"/>
</dbReference>
<dbReference type="RefSeq" id="WP_163207316.1">
    <property type="nucleotide sequence ID" value="NZ_JAAGWG010000031.1"/>
</dbReference>
<evidence type="ECO:0000313" key="5">
    <source>
        <dbReference type="Proteomes" id="UP000479241"/>
    </source>
</evidence>
<reference evidence="4 5" key="1">
    <citation type="submission" date="2019-12" db="EMBL/GenBank/DDBJ databases">
        <title>the WGS of Blastococcus saxobsidens 67B17.</title>
        <authorList>
            <person name="Jiang Z."/>
        </authorList>
    </citation>
    <scope>NUCLEOTIDE SEQUENCE [LARGE SCALE GENOMIC DNA]</scope>
    <source>
        <strain evidence="4 5">67B17</strain>
    </source>
</reference>
<dbReference type="GO" id="GO:0003700">
    <property type="term" value="F:DNA-binding transcription factor activity"/>
    <property type="evidence" value="ECO:0007669"/>
    <property type="project" value="TreeGrafter"/>
</dbReference>
<proteinExistence type="predicted"/>
<evidence type="ECO:0000256" key="1">
    <source>
        <dbReference type="ARBA" id="ARBA00023125"/>
    </source>
</evidence>
<dbReference type="PANTHER" id="PTHR30055:SF226">
    <property type="entry name" value="HTH-TYPE TRANSCRIPTIONAL REGULATOR PKSA"/>
    <property type="match status" value="1"/>
</dbReference>
<protein>
    <submittedName>
        <fullName evidence="4">TetR/AcrR family transcriptional regulator</fullName>
    </submittedName>
</protein>
<dbReference type="PRINTS" id="PR00455">
    <property type="entry name" value="HTHTETR"/>
</dbReference>
<dbReference type="SUPFAM" id="SSF48498">
    <property type="entry name" value="Tetracyclin repressor-like, C-terminal domain"/>
    <property type="match status" value="1"/>
</dbReference>
<feature type="DNA-binding region" description="H-T-H motif" evidence="2">
    <location>
        <begin position="39"/>
        <end position="58"/>
    </location>
</feature>
<dbReference type="PROSITE" id="PS50977">
    <property type="entry name" value="HTH_TETR_2"/>
    <property type="match status" value="1"/>
</dbReference>
<accession>A0A6L9W5T4</accession>
<gene>
    <name evidence="4" type="ORF">GCU60_16790</name>
</gene>
<evidence type="ECO:0000259" key="3">
    <source>
        <dbReference type="PROSITE" id="PS50977"/>
    </source>
</evidence>
<feature type="domain" description="HTH tetR-type" evidence="3">
    <location>
        <begin position="16"/>
        <end position="76"/>
    </location>
</feature>
<evidence type="ECO:0000256" key="2">
    <source>
        <dbReference type="PROSITE-ProRule" id="PRU00335"/>
    </source>
</evidence>
<dbReference type="AlphaFoldDB" id="A0A6L9W5T4"/>
<name>A0A6L9W5T4_9ACTN</name>
<dbReference type="SUPFAM" id="SSF46689">
    <property type="entry name" value="Homeodomain-like"/>
    <property type="match status" value="1"/>
</dbReference>
<evidence type="ECO:0000313" key="4">
    <source>
        <dbReference type="EMBL" id="NEK87398.1"/>
    </source>
</evidence>
<dbReference type="InterPro" id="IPR001647">
    <property type="entry name" value="HTH_TetR"/>
</dbReference>
<dbReference type="Proteomes" id="UP000479241">
    <property type="component" value="Unassembled WGS sequence"/>
</dbReference>
<keyword evidence="1 2" id="KW-0238">DNA-binding</keyword>
<dbReference type="Pfam" id="PF00440">
    <property type="entry name" value="TetR_N"/>
    <property type="match status" value="1"/>
</dbReference>
<dbReference type="Gene3D" id="1.10.357.10">
    <property type="entry name" value="Tetracycline Repressor, domain 2"/>
    <property type="match status" value="1"/>
</dbReference>
<dbReference type="EMBL" id="JAAGWG010000031">
    <property type="protein sequence ID" value="NEK87398.1"/>
    <property type="molecule type" value="Genomic_DNA"/>
</dbReference>
<organism evidence="4 5">
    <name type="scientific">Blastococcus saxobsidens</name>
    <dbReference type="NCBI Taxonomy" id="138336"/>
    <lineage>
        <taxon>Bacteria</taxon>
        <taxon>Bacillati</taxon>
        <taxon>Actinomycetota</taxon>
        <taxon>Actinomycetes</taxon>
        <taxon>Geodermatophilales</taxon>
        <taxon>Geodermatophilaceae</taxon>
        <taxon>Blastococcus</taxon>
    </lineage>
</organism>
<dbReference type="PANTHER" id="PTHR30055">
    <property type="entry name" value="HTH-TYPE TRANSCRIPTIONAL REGULATOR RUTR"/>
    <property type="match status" value="1"/>
</dbReference>
<dbReference type="InterPro" id="IPR036271">
    <property type="entry name" value="Tet_transcr_reg_TetR-rel_C_sf"/>
</dbReference>
<comment type="caution">
    <text evidence="4">The sequence shown here is derived from an EMBL/GenBank/DDBJ whole genome shotgun (WGS) entry which is preliminary data.</text>
</comment>
<dbReference type="InterPro" id="IPR009057">
    <property type="entry name" value="Homeodomain-like_sf"/>
</dbReference>
<dbReference type="InterPro" id="IPR050109">
    <property type="entry name" value="HTH-type_TetR-like_transc_reg"/>
</dbReference>
<sequence length="202" mass="22057">MVERLYAGMSADERSARRLQQFLDAGLEVFAERGWAASTVSDVCRAAGLSPRYFYELFGSREDLFRAVTARIAERVHTTVRVALDGSTGNPEERARAVLGALADWFTADPRTVRVALMESLATEEFRQQRRELLEAFNALAARLMRSLWPSGAGGSDVELSAAVLTGGLVELLIAHASRPVPPELGPLLDHLTALYTAAARL</sequence>